<proteinExistence type="predicted"/>
<keyword evidence="1" id="KW-0812">Transmembrane</keyword>
<name>A0A0K2UJ74_LEPSM</name>
<feature type="transmembrane region" description="Helical" evidence="1">
    <location>
        <begin position="30"/>
        <end position="47"/>
    </location>
</feature>
<dbReference type="AlphaFoldDB" id="A0A0K2UJ74"/>
<organism evidence="2">
    <name type="scientific">Lepeophtheirus salmonis</name>
    <name type="common">Salmon louse</name>
    <name type="synonym">Caligus salmonis</name>
    <dbReference type="NCBI Taxonomy" id="72036"/>
    <lineage>
        <taxon>Eukaryota</taxon>
        <taxon>Metazoa</taxon>
        <taxon>Ecdysozoa</taxon>
        <taxon>Arthropoda</taxon>
        <taxon>Crustacea</taxon>
        <taxon>Multicrustacea</taxon>
        <taxon>Hexanauplia</taxon>
        <taxon>Copepoda</taxon>
        <taxon>Siphonostomatoida</taxon>
        <taxon>Caligidae</taxon>
        <taxon>Lepeophtheirus</taxon>
    </lineage>
</organism>
<reference evidence="2" key="1">
    <citation type="submission" date="2014-05" db="EMBL/GenBank/DDBJ databases">
        <authorList>
            <person name="Chronopoulou M."/>
        </authorList>
    </citation>
    <scope>NUCLEOTIDE SEQUENCE</scope>
    <source>
        <tissue evidence="2">Whole organism</tissue>
    </source>
</reference>
<evidence type="ECO:0000313" key="2">
    <source>
        <dbReference type="EMBL" id="CDW38283.1"/>
    </source>
</evidence>
<dbReference type="EMBL" id="HACA01020922">
    <property type="protein sequence ID" value="CDW38283.1"/>
    <property type="molecule type" value="Transcribed_RNA"/>
</dbReference>
<keyword evidence="1" id="KW-1133">Transmembrane helix</keyword>
<evidence type="ECO:0000256" key="1">
    <source>
        <dbReference type="SAM" id="Phobius"/>
    </source>
</evidence>
<accession>A0A0K2UJ74</accession>
<sequence length="56" mass="6606">MIRFLAAKQISTGPYCILCLKNYWMRSISTIFYVLTLPNLVLCFSNLKITRQYLIE</sequence>
<protein>
    <submittedName>
        <fullName evidence="2">Uncharacterized protein</fullName>
    </submittedName>
</protein>
<keyword evidence="1" id="KW-0472">Membrane</keyword>